<dbReference type="WBParaSite" id="maker-uti_cns_0013855-snap-gene-0.4-mRNA-1">
    <property type="protein sequence ID" value="maker-uti_cns_0013855-snap-gene-0.4-mRNA-1"/>
    <property type="gene ID" value="maker-uti_cns_0013855-snap-gene-0.4"/>
</dbReference>
<sequence>MPIGPVWRAVASPAQARPTDAPKSWQSFIMPVRGNGLITLSGSANTTCSRRKSRKAKHLIRI</sequence>
<feature type="region of interest" description="Disordered" evidence="1">
    <location>
        <begin position="43"/>
        <end position="62"/>
    </location>
</feature>
<name>A0A1I8ILU4_9PLAT</name>
<reference evidence="3" key="1">
    <citation type="submission" date="2016-11" db="UniProtKB">
        <authorList>
            <consortium name="WormBaseParasite"/>
        </authorList>
    </citation>
    <scope>IDENTIFICATION</scope>
</reference>
<dbReference type="Proteomes" id="UP000095280">
    <property type="component" value="Unplaced"/>
</dbReference>
<accession>A0A1I8ILU4</accession>
<keyword evidence="2" id="KW-1185">Reference proteome</keyword>
<feature type="compositionally biased region" description="Basic residues" evidence="1">
    <location>
        <begin position="49"/>
        <end position="62"/>
    </location>
</feature>
<evidence type="ECO:0000313" key="3">
    <source>
        <dbReference type="WBParaSite" id="maker-uti_cns_0013855-snap-gene-0.4-mRNA-1"/>
    </source>
</evidence>
<dbReference type="AlphaFoldDB" id="A0A1I8ILU4"/>
<protein>
    <submittedName>
        <fullName evidence="3">Runt domain-containing protein</fullName>
    </submittedName>
</protein>
<evidence type="ECO:0000256" key="1">
    <source>
        <dbReference type="SAM" id="MobiDB-lite"/>
    </source>
</evidence>
<organism evidence="2 3">
    <name type="scientific">Macrostomum lignano</name>
    <dbReference type="NCBI Taxonomy" id="282301"/>
    <lineage>
        <taxon>Eukaryota</taxon>
        <taxon>Metazoa</taxon>
        <taxon>Spiralia</taxon>
        <taxon>Lophotrochozoa</taxon>
        <taxon>Platyhelminthes</taxon>
        <taxon>Rhabditophora</taxon>
        <taxon>Macrostomorpha</taxon>
        <taxon>Macrostomida</taxon>
        <taxon>Macrostomidae</taxon>
        <taxon>Macrostomum</taxon>
    </lineage>
</organism>
<proteinExistence type="predicted"/>
<evidence type="ECO:0000313" key="2">
    <source>
        <dbReference type="Proteomes" id="UP000095280"/>
    </source>
</evidence>